<gene>
    <name evidence="2" type="primary">arnC</name>
    <name evidence="2" type="ORF">IHBHHGIJ_02175</name>
    <name evidence="3" type="ORF">KFEGEMFD_01777</name>
</gene>
<name>A0A5S9NM10_9GAMM</name>
<dbReference type="PANTHER" id="PTHR10859">
    <property type="entry name" value="GLYCOSYL TRANSFERASE"/>
    <property type="match status" value="1"/>
</dbReference>
<dbReference type="SUPFAM" id="SSF53448">
    <property type="entry name" value="Nucleotide-diphospho-sugar transferases"/>
    <property type="match status" value="1"/>
</dbReference>
<keyword evidence="4" id="KW-1185">Reference proteome</keyword>
<dbReference type="PANTHER" id="PTHR10859:SF91">
    <property type="entry name" value="DOLICHYL-PHOSPHATE BETA-GLUCOSYLTRANSFERASE"/>
    <property type="match status" value="1"/>
</dbReference>
<evidence type="ECO:0000259" key="1">
    <source>
        <dbReference type="Pfam" id="PF00535"/>
    </source>
</evidence>
<accession>A0A5S9NM10</accession>
<feature type="domain" description="Glycosyltransferase 2-like" evidence="1">
    <location>
        <begin position="23"/>
        <end position="176"/>
    </location>
</feature>
<organism evidence="2 4">
    <name type="scientific">Zhongshania aliphaticivorans</name>
    <dbReference type="NCBI Taxonomy" id="1470434"/>
    <lineage>
        <taxon>Bacteria</taxon>
        <taxon>Pseudomonadati</taxon>
        <taxon>Pseudomonadota</taxon>
        <taxon>Gammaproteobacteria</taxon>
        <taxon>Cellvibrionales</taxon>
        <taxon>Spongiibacteraceae</taxon>
        <taxon>Zhongshania</taxon>
    </lineage>
</organism>
<dbReference type="GO" id="GO:0099621">
    <property type="term" value="F:undecaprenyl-phosphate 4-deoxy-4-formamido-L-arabinose transferase activity"/>
    <property type="evidence" value="ECO:0007669"/>
    <property type="project" value="UniProtKB-EC"/>
</dbReference>
<keyword evidence="2" id="KW-0328">Glycosyltransferase</keyword>
<dbReference type="EMBL" id="CACSIM010000002">
    <property type="protein sequence ID" value="CAA0098938.1"/>
    <property type="molecule type" value="Genomic_DNA"/>
</dbReference>
<evidence type="ECO:0000313" key="3">
    <source>
        <dbReference type="EMBL" id="CAA0098938.1"/>
    </source>
</evidence>
<dbReference type="InterPro" id="IPR029044">
    <property type="entry name" value="Nucleotide-diphossugar_trans"/>
</dbReference>
<keyword evidence="2" id="KW-0808">Transferase</keyword>
<dbReference type="Gene3D" id="3.90.550.10">
    <property type="entry name" value="Spore Coat Polysaccharide Biosynthesis Protein SpsA, Chain A"/>
    <property type="match status" value="1"/>
</dbReference>
<dbReference type="EMBL" id="CACSIK010000001">
    <property type="protein sequence ID" value="CAA0091588.1"/>
    <property type="molecule type" value="Genomic_DNA"/>
</dbReference>
<evidence type="ECO:0000313" key="4">
    <source>
        <dbReference type="Proteomes" id="UP000435877"/>
    </source>
</evidence>
<protein>
    <submittedName>
        <fullName evidence="2">Undecaprenyl-phosphate 4-deoxy-4-formamido-L-arabinose transferase</fullName>
        <ecNumber evidence="2">2.4.2.53</ecNumber>
    </submittedName>
</protein>
<evidence type="ECO:0000313" key="5">
    <source>
        <dbReference type="Proteomes" id="UP000439591"/>
    </source>
</evidence>
<dbReference type="Proteomes" id="UP000439591">
    <property type="component" value="Unassembled WGS sequence"/>
</dbReference>
<proteinExistence type="predicted"/>
<dbReference type="Proteomes" id="UP000435877">
    <property type="component" value="Unassembled WGS sequence"/>
</dbReference>
<reference evidence="4 5" key="1">
    <citation type="submission" date="2019-11" db="EMBL/GenBank/DDBJ databases">
        <authorList>
            <person name="Holert J."/>
        </authorList>
    </citation>
    <scope>NUCLEOTIDE SEQUENCE [LARGE SCALE GENOMIC DNA]</scope>
    <source>
        <strain evidence="3">BC3_2A</strain>
        <strain evidence="2">SB11_1A</strain>
    </source>
</reference>
<dbReference type="GO" id="GO:0006487">
    <property type="term" value="P:protein N-linked glycosylation"/>
    <property type="evidence" value="ECO:0007669"/>
    <property type="project" value="TreeGrafter"/>
</dbReference>
<dbReference type="EC" id="2.4.2.53" evidence="2"/>
<dbReference type="InterPro" id="IPR001173">
    <property type="entry name" value="Glyco_trans_2-like"/>
</dbReference>
<dbReference type="CDD" id="cd04179">
    <property type="entry name" value="DPM_DPG-synthase_like"/>
    <property type="match status" value="1"/>
</dbReference>
<dbReference type="AlphaFoldDB" id="A0A5S9NM10"/>
<sequence length="263" mass="29632">MAELGLLTMISTPHNVFKPCGLIPVYNHSLVLADTCKNLLDKGLPIILIDDGSNQACKDVMQNIIANNSTIKLVTHPNNRGKGAAIKSGIIAAKHHQYSHVIQIDADGQHNLDDVERFLNVAKEAPQALVLGYPSYDESVPSHRYYARYLTHIWIWINTLSTSIIDTMCGFRVYPVSESTALLSTSTIGDRMEFDSEFVVKWYWSALPITQHETNVRYPQDGISHFRLIKDNILISKMHAKLFLGMLWRLPRLLTRKFSGANS</sequence>
<dbReference type="Pfam" id="PF00535">
    <property type="entry name" value="Glycos_transf_2"/>
    <property type="match status" value="1"/>
</dbReference>
<evidence type="ECO:0000313" key="2">
    <source>
        <dbReference type="EMBL" id="CAA0091588.1"/>
    </source>
</evidence>